<feature type="compositionally biased region" description="Low complexity" evidence="11">
    <location>
        <begin position="235"/>
        <end position="251"/>
    </location>
</feature>
<evidence type="ECO:0000256" key="3">
    <source>
        <dbReference type="ARBA" id="ARBA00022448"/>
    </source>
</evidence>
<feature type="compositionally biased region" description="Acidic residues" evidence="11">
    <location>
        <begin position="823"/>
        <end position="838"/>
    </location>
</feature>
<dbReference type="RefSeq" id="XP_003668812.1">
    <property type="nucleotide sequence ID" value="XM_003668764.1"/>
</dbReference>
<feature type="transmembrane region" description="Helical" evidence="10">
    <location>
        <begin position="638"/>
        <end position="667"/>
    </location>
</feature>
<dbReference type="GeneID" id="11498510"/>
<dbReference type="GO" id="GO:0005886">
    <property type="term" value="C:plasma membrane"/>
    <property type="evidence" value="ECO:0007669"/>
    <property type="project" value="EnsemblFungi"/>
</dbReference>
<dbReference type="AlphaFoldDB" id="G0W708"/>
<evidence type="ECO:0000256" key="11">
    <source>
        <dbReference type="SAM" id="MobiDB-lite"/>
    </source>
</evidence>
<feature type="region of interest" description="Disordered" evidence="11">
    <location>
        <begin position="812"/>
        <end position="874"/>
    </location>
</feature>
<feature type="transmembrane region" description="Helical" evidence="10">
    <location>
        <begin position="45"/>
        <end position="70"/>
    </location>
</feature>
<dbReference type="OMA" id="RMTNDGI"/>
<evidence type="ECO:0000313" key="13">
    <source>
        <dbReference type="Proteomes" id="UP000000689"/>
    </source>
</evidence>
<feature type="compositionally biased region" description="Low complexity" evidence="11">
    <location>
        <begin position="215"/>
        <end position="226"/>
    </location>
</feature>
<keyword evidence="4 10" id="KW-0633">Potassium transport</keyword>
<feature type="transmembrane region" description="Helical" evidence="10">
    <location>
        <begin position="607"/>
        <end position="626"/>
    </location>
</feature>
<evidence type="ECO:0000256" key="10">
    <source>
        <dbReference type="PIRNR" id="PIRNR002450"/>
    </source>
</evidence>
<comment type="subcellular location">
    <subcellularLocation>
        <location evidence="1">Membrane</location>
        <topology evidence="1">Multi-pass membrane protein</topology>
    </subcellularLocation>
</comment>
<evidence type="ECO:0000256" key="7">
    <source>
        <dbReference type="ARBA" id="ARBA00022989"/>
    </source>
</evidence>
<keyword evidence="3 10" id="KW-0813">Transport</keyword>
<dbReference type="PIRSF" id="PIRSF002450">
    <property type="entry name" value="K+_transpter_TRK"/>
    <property type="match status" value="1"/>
</dbReference>
<accession>G0W708</accession>
<protein>
    <recommendedName>
        <fullName evidence="10">Potassium transport protein</fullName>
    </recommendedName>
</protein>
<feature type="compositionally biased region" description="Polar residues" evidence="11">
    <location>
        <begin position="396"/>
        <end position="414"/>
    </location>
</feature>
<feature type="transmembrane region" description="Helical" evidence="10">
    <location>
        <begin position="766"/>
        <end position="783"/>
    </location>
</feature>
<evidence type="ECO:0000256" key="6">
    <source>
        <dbReference type="ARBA" id="ARBA00022958"/>
    </source>
</evidence>
<organism evidence="12 13">
    <name type="scientific">Naumovozyma dairenensis (strain ATCC 10597 / BCRC 20456 / CBS 421 / NBRC 0211 / NRRL Y-12639)</name>
    <name type="common">Saccharomyces dairenensis</name>
    <dbReference type="NCBI Taxonomy" id="1071378"/>
    <lineage>
        <taxon>Eukaryota</taxon>
        <taxon>Fungi</taxon>
        <taxon>Dikarya</taxon>
        <taxon>Ascomycota</taxon>
        <taxon>Saccharomycotina</taxon>
        <taxon>Saccharomycetes</taxon>
        <taxon>Saccharomycetales</taxon>
        <taxon>Saccharomycetaceae</taxon>
        <taxon>Naumovozyma</taxon>
    </lineage>
</organism>
<dbReference type="NCBIfam" id="TIGR00934">
    <property type="entry name" value="2a38euk"/>
    <property type="match status" value="1"/>
</dbReference>
<dbReference type="InterPro" id="IPR015958">
    <property type="entry name" value="Trk1_fungi"/>
</dbReference>
<feature type="compositionally biased region" description="Basic residues" evidence="11">
    <location>
        <begin position="432"/>
        <end position="461"/>
    </location>
</feature>
<dbReference type="GO" id="GO:1990573">
    <property type="term" value="P:potassium ion import across plasma membrane"/>
    <property type="evidence" value="ECO:0007669"/>
    <property type="project" value="TreeGrafter"/>
</dbReference>
<comment type="similarity">
    <text evidence="2 10">Belongs to the TrkH potassium transport family.</text>
</comment>
<dbReference type="InterPro" id="IPR004773">
    <property type="entry name" value="K/Na_transp_Trk1/HKT1"/>
</dbReference>
<feature type="region of interest" description="Disordered" evidence="11">
    <location>
        <begin position="375"/>
        <end position="474"/>
    </location>
</feature>
<feature type="region of interest" description="Disordered" evidence="11">
    <location>
        <begin position="1033"/>
        <end position="1055"/>
    </location>
</feature>
<evidence type="ECO:0000256" key="4">
    <source>
        <dbReference type="ARBA" id="ARBA00022538"/>
    </source>
</evidence>
<dbReference type="Proteomes" id="UP000000689">
    <property type="component" value="Chromosome 2"/>
</dbReference>
<evidence type="ECO:0000313" key="12">
    <source>
        <dbReference type="EMBL" id="CCD23569.1"/>
    </source>
</evidence>
<gene>
    <name evidence="12" type="primary">NDAI0B05360</name>
    <name evidence="12" type="ordered locus">NDAI_0B05360</name>
</gene>
<name>G0W708_NAUDC</name>
<keyword evidence="8 10" id="KW-0406">Ion transport</keyword>
<feature type="compositionally biased region" description="Low complexity" evidence="11">
    <location>
        <begin position="841"/>
        <end position="850"/>
    </location>
</feature>
<evidence type="ECO:0000256" key="5">
    <source>
        <dbReference type="ARBA" id="ARBA00022692"/>
    </source>
</evidence>
<keyword evidence="13" id="KW-1185">Reference proteome</keyword>
<dbReference type="GO" id="GO:0042391">
    <property type="term" value="P:regulation of membrane potential"/>
    <property type="evidence" value="ECO:0007669"/>
    <property type="project" value="EnsemblFungi"/>
</dbReference>
<dbReference type="GO" id="GO:0030007">
    <property type="term" value="P:intracellular potassium ion homeostasis"/>
    <property type="evidence" value="ECO:0007669"/>
    <property type="project" value="UniProtKB-UniRule"/>
</dbReference>
<dbReference type="EMBL" id="HE580268">
    <property type="protein sequence ID" value="CCD23569.1"/>
    <property type="molecule type" value="Genomic_DNA"/>
</dbReference>
<dbReference type="STRING" id="1071378.G0W708"/>
<dbReference type="KEGG" id="ndi:NDAI_0B05360"/>
<keyword evidence="6 10" id="KW-0630">Potassium</keyword>
<dbReference type="OrthoDB" id="9999863at2759"/>
<dbReference type="PANTHER" id="PTHR31064">
    <property type="entry name" value="POTASSIUM TRANSPORT PROTEIN DDB_G0292412-RELATED"/>
    <property type="match status" value="1"/>
</dbReference>
<sequence length="1055" mass="120838">MLFGRTLTNISTLTNINNAYKKSIGHRLRDFIDCLGTKFQPIKKYIFPNFIAVHYFYIIFVALFTSILIYPVRNQKYIDILFLSAGAATQGGLNTVNTNELVLYQQIVIYIACWLSTPIVIHGCLAGVRLYWFERHFDNIRESSKKYFKARRTKTILERELSAKLPTRRKSTTSNILSKASQNFNNRGINNNYDDFRDKLFSGKKLGRENTTDGNSISNPPESINSQLRRDFNPSNTSGSHSTSDSSPESTLLNNEHFVRRRKSSDVKPQDIYRSLLLLQNQRKKENLSDDQYHGPPLIIDSPTKNNSFTRIPDKNIDFTNNGARPPSSERLVQFEIAKPTRSITRRKRNEQMHPKTFRNTDLLYQSSSRFNSHIHLSPRHTLPPTIGKRTRTEDSNYSSLSNITQTDQQGKPDSQQREEMREQSTTLHAIPSKRLRLNNKRKKLINKRKLKSKLHPIKRLRSNDSNISPKSERQPFEEISFHNYDNPNLIPARTDNQFDEEENLNTSDSLNDLRFLDGSNLRNIGRRTSTYLSWEPKLGPNSIIYGLSKAQKEELGGVEYRAIKLLCIILVIYYVGLHLIIAIMFLPWICLKNKYRQIVRNDGIAPAWWAFFTGMSSFCNLGLSLTPDSMNRFSRAIYPLITMIFFIIAGNTGFPVFLRAIIWVMFKLSRDLSQIKESLSFLLDHPRRCFTLLFPNDATWWLLMTLVGLNGVDLVLFIILDRGAEILKEYSGGYRVLLGLFQAVTTRTAGFSALDISLLHPSIQVSYMLMMYVSVLPLAISMRRTNVYEERSLGIYGKMPMSELNQIEAEGKNADGQHSPTLEDDNDEELEEDEDEESKSLASSNSSTSHAIGKERRESNTSKKKKKKNKKEEDDSSNSYIAIHLRRQLSFDMWFMFLGLFIICICESGKIQDPEMPAINVFSILFEIVSAYGTVGLSLGYPGTTTSLSAQFTALSKLVIIVMLVRGRNRGLPYALDRAIMLPSERLERIDDIEDSKLRRQPKNIGKEDPVSGYFKRHLHKLKNGWRRIHSSANENHADNHSMDTPTDGLEGGK</sequence>
<keyword evidence="5 10" id="KW-0812">Transmembrane</keyword>
<keyword evidence="7 10" id="KW-1133">Transmembrane helix</keyword>
<dbReference type="InterPro" id="IPR051143">
    <property type="entry name" value="TrkH_K-transport"/>
</dbReference>
<dbReference type="InterPro" id="IPR003445">
    <property type="entry name" value="Cat_transpt"/>
</dbReference>
<feature type="region of interest" description="Disordered" evidence="11">
    <location>
        <begin position="285"/>
        <end position="307"/>
    </location>
</feature>
<dbReference type="eggNOG" id="KOG1341">
    <property type="taxonomic scope" value="Eukaryota"/>
</dbReference>
<evidence type="ECO:0000256" key="8">
    <source>
        <dbReference type="ARBA" id="ARBA00023065"/>
    </source>
</evidence>
<feature type="transmembrane region" description="Helical" evidence="10">
    <location>
        <begin position="107"/>
        <end position="132"/>
    </location>
</feature>
<feature type="compositionally biased region" description="Basic and acidic residues" evidence="11">
    <location>
        <begin position="853"/>
        <end position="862"/>
    </location>
</feature>
<dbReference type="HOGENOM" id="CLU_005947_0_0_1"/>
<feature type="transmembrane region" description="Helical" evidence="10">
    <location>
        <begin position="701"/>
        <end position="721"/>
    </location>
</feature>
<evidence type="ECO:0000256" key="2">
    <source>
        <dbReference type="ARBA" id="ARBA00009137"/>
    </source>
</evidence>
<proteinExistence type="inferred from homology"/>
<feature type="region of interest" description="Disordered" evidence="11">
    <location>
        <begin position="205"/>
        <end position="266"/>
    </location>
</feature>
<dbReference type="GO" id="GO:0140107">
    <property type="term" value="F:high-affinity potassium ion transmembrane transporter activity"/>
    <property type="evidence" value="ECO:0007669"/>
    <property type="project" value="TreeGrafter"/>
</dbReference>
<keyword evidence="9 10" id="KW-0472">Membrane</keyword>
<evidence type="ECO:0000256" key="1">
    <source>
        <dbReference type="ARBA" id="ARBA00004141"/>
    </source>
</evidence>
<dbReference type="Pfam" id="PF02386">
    <property type="entry name" value="TrkH"/>
    <property type="match status" value="1"/>
</dbReference>
<dbReference type="PANTHER" id="PTHR31064:SF30">
    <property type="entry name" value="HIGH-AFFINITY POTASSIUM TRANSPORT PROTEIN-RELATED"/>
    <property type="match status" value="1"/>
</dbReference>
<dbReference type="GO" id="GO:0006874">
    <property type="term" value="P:intracellular calcium ion homeostasis"/>
    <property type="evidence" value="ECO:0007669"/>
    <property type="project" value="EnsemblFungi"/>
</dbReference>
<feature type="transmembrane region" description="Helical" evidence="10">
    <location>
        <begin position="566"/>
        <end position="587"/>
    </location>
</feature>
<feature type="transmembrane region" description="Helical" evidence="10">
    <location>
        <begin position="894"/>
        <end position="912"/>
    </location>
</feature>
<evidence type="ECO:0000256" key="9">
    <source>
        <dbReference type="ARBA" id="ARBA00023136"/>
    </source>
</evidence>
<reference evidence="12 13" key="1">
    <citation type="journal article" date="2011" name="Proc. Natl. Acad. Sci. U.S.A.">
        <title>Evolutionary erosion of yeast sex chromosomes by mating-type switching accidents.</title>
        <authorList>
            <person name="Gordon J.L."/>
            <person name="Armisen D."/>
            <person name="Proux-Wera E."/>
            <person name="Oheigeartaigh S.S."/>
            <person name="Byrne K.P."/>
            <person name="Wolfe K.H."/>
        </authorList>
    </citation>
    <scope>NUCLEOTIDE SEQUENCE [LARGE SCALE GENOMIC DNA]</scope>
    <source>
        <strain evidence="13">ATCC 10597 / BCRC 20456 / CBS 421 / NBRC 0211 / NRRL Y-12639</strain>
    </source>
</reference>